<feature type="chain" id="PRO_5038534333" evidence="1">
    <location>
        <begin position="21"/>
        <end position="142"/>
    </location>
</feature>
<gene>
    <name evidence="2" type="ORF">EYE40_06640</name>
</gene>
<proteinExistence type="predicted"/>
<dbReference type="RefSeq" id="WP_130981215.1">
    <property type="nucleotide sequence ID" value="NZ_SISG01000001.1"/>
</dbReference>
<evidence type="ECO:0000313" key="3">
    <source>
        <dbReference type="Proteomes" id="UP000294194"/>
    </source>
</evidence>
<evidence type="ECO:0000313" key="2">
    <source>
        <dbReference type="EMBL" id="TBN57104.1"/>
    </source>
</evidence>
<keyword evidence="1" id="KW-0732">Signal</keyword>
<dbReference type="AlphaFoldDB" id="A0A4Q9GSI7"/>
<organism evidence="2 3">
    <name type="scientific">Glaciihabitans arcticus</name>
    <dbReference type="NCBI Taxonomy" id="2668039"/>
    <lineage>
        <taxon>Bacteria</taxon>
        <taxon>Bacillati</taxon>
        <taxon>Actinomycetota</taxon>
        <taxon>Actinomycetes</taxon>
        <taxon>Micrococcales</taxon>
        <taxon>Microbacteriaceae</taxon>
        <taxon>Glaciihabitans</taxon>
    </lineage>
</organism>
<sequence length="142" mass="14854">MSSRSVILSIAAVALLTGCAAVPSEAEASAHLAEQLDSVEQLVGGEWSASALGSRECSHTLTLRGTQAGEYRFTQEPVDGDEKFELVLEAWTDLGYEPRELPKPATNPIRTLEATTPDGTALTFSATDGSLTLEGLGACSAN</sequence>
<evidence type="ECO:0000256" key="1">
    <source>
        <dbReference type="SAM" id="SignalP"/>
    </source>
</evidence>
<comment type="caution">
    <text evidence="2">The sequence shown here is derived from an EMBL/GenBank/DDBJ whole genome shotgun (WGS) entry which is preliminary data.</text>
</comment>
<accession>A0A4Q9GSI7</accession>
<dbReference type="PROSITE" id="PS51257">
    <property type="entry name" value="PROKAR_LIPOPROTEIN"/>
    <property type="match status" value="1"/>
</dbReference>
<dbReference type="EMBL" id="SISG01000001">
    <property type="protein sequence ID" value="TBN57104.1"/>
    <property type="molecule type" value="Genomic_DNA"/>
</dbReference>
<keyword evidence="3" id="KW-1185">Reference proteome</keyword>
<protein>
    <submittedName>
        <fullName evidence="2">Uncharacterized protein</fullName>
    </submittedName>
</protein>
<feature type="signal peptide" evidence="1">
    <location>
        <begin position="1"/>
        <end position="20"/>
    </location>
</feature>
<reference evidence="3" key="1">
    <citation type="submission" date="2019-02" db="EMBL/GenBank/DDBJ databases">
        <title>Glaciihabitans arcticus sp. nov., a psychrotolerant bacterium isolated from polar soil.</title>
        <authorList>
            <person name="Dahal R.H."/>
        </authorList>
    </citation>
    <scope>NUCLEOTIDE SEQUENCE [LARGE SCALE GENOMIC DNA]</scope>
    <source>
        <strain evidence="3">RP-3-7</strain>
    </source>
</reference>
<dbReference type="Proteomes" id="UP000294194">
    <property type="component" value="Unassembled WGS sequence"/>
</dbReference>
<name>A0A4Q9GSI7_9MICO</name>